<dbReference type="PANTHER" id="PTHR43795:SF15">
    <property type="entry name" value="TRYPTOPHAN AMINOTRANSFERASE-RELATED PROTEIN 1"/>
    <property type="match status" value="1"/>
</dbReference>
<keyword evidence="3" id="KW-0032">Aminotransferase</keyword>
<dbReference type="GO" id="GO:0008483">
    <property type="term" value="F:transaminase activity"/>
    <property type="evidence" value="ECO:0007669"/>
    <property type="project" value="UniProtKB-KW"/>
</dbReference>
<comment type="cofactor">
    <cofactor evidence="1">
        <name>pyridoxal 5'-phosphate</name>
        <dbReference type="ChEBI" id="CHEBI:597326"/>
    </cofactor>
</comment>
<dbReference type="InterPro" id="IPR015424">
    <property type="entry name" value="PyrdxlP-dep_Trfase"/>
</dbReference>
<evidence type="ECO:0000256" key="3">
    <source>
        <dbReference type="ARBA" id="ARBA00022576"/>
    </source>
</evidence>
<sequence length="395" mass="44198">MGFEDASQVCTGILSSSDTGKKTTALSLNSIINLDHGDPTMFEPYWRNLGEKCKLVISGSDVMSYFSDPGNICWFLEPKLANAIRVLHRLVGNAVAEDRHILVGTGSTQLFQAALFALSTPDAPEPISVVSTAPYYSSFKEEVEFLRSGLYKWQGDAKTFHKEGPYIEVVTSPSNPDGTIRRAVVNREGGKLIHDLAYYWPQYTPITGAADHDVILFTFSKCTGHAGSRIGWAIVKDEQVARRMTKFMELSSIGVSKESQLRAAKILEVLNAGLQNGSGSENFFEYGRHIMAKRWFELRYIVKSNSKIFGLPEYPVEFCNFSKGTTIAHPAFAWLESKQDEDIEKLLRAHKMLCRTGTRFGSEQKYVRISMLSRDEVFDEFLERLAAIKGGTENQ</sequence>
<feature type="domain" description="Alliinase C-terminal" evidence="5">
    <location>
        <begin position="32"/>
        <end position="388"/>
    </location>
</feature>
<dbReference type="InterPro" id="IPR015422">
    <property type="entry name" value="PyrdxlP-dep_Trfase_small"/>
</dbReference>
<evidence type="ECO:0000256" key="4">
    <source>
        <dbReference type="ARBA" id="ARBA00022898"/>
    </source>
</evidence>
<dbReference type="CDD" id="cd00609">
    <property type="entry name" value="AAT_like"/>
    <property type="match status" value="1"/>
</dbReference>
<organism evidence="6 7">
    <name type="scientific">Rubroshorea leprosula</name>
    <dbReference type="NCBI Taxonomy" id="152421"/>
    <lineage>
        <taxon>Eukaryota</taxon>
        <taxon>Viridiplantae</taxon>
        <taxon>Streptophyta</taxon>
        <taxon>Embryophyta</taxon>
        <taxon>Tracheophyta</taxon>
        <taxon>Spermatophyta</taxon>
        <taxon>Magnoliopsida</taxon>
        <taxon>eudicotyledons</taxon>
        <taxon>Gunneridae</taxon>
        <taxon>Pentapetalae</taxon>
        <taxon>rosids</taxon>
        <taxon>malvids</taxon>
        <taxon>Malvales</taxon>
        <taxon>Dipterocarpaceae</taxon>
        <taxon>Rubroshorea</taxon>
    </lineage>
</organism>
<keyword evidence="4" id="KW-0663">Pyridoxal phosphate</keyword>
<reference evidence="6 7" key="1">
    <citation type="journal article" date="2021" name="Commun. Biol.">
        <title>The genome of Shorea leprosula (Dipterocarpaceae) highlights the ecological relevance of drought in aseasonal tropical rainforests.</title>
        <authorList>
            <person name="Ng K.K.S."/>
            <person name="Kobayashi M.J."/>
            <person name="Fawcett J.A."/>
            <person name="Hatakeyama M."/>
            <person name="Paape T."/>
            <person name="Ng C.H."/>
            <person name="Ang C.C."/>
            <person name="Tnah L.H."/>
            <person name="Lee C.T."/>
            <person name="Nishiyama T."/>
            <person name="Sese J."/>
            <person name="O'Brien M.J."/>
            <person name="Copetti D."/>
            <person name="Mohd Noor M.I."/>
            <person name="Ong R.C."/>
            <person name="Putra M."/>
            <person name="Sireger I.Z."/>
            <person name="Indrioko S."/>
            <person name="Kosugi Y."/>
            <person name="Izuno A."/>
            <person name="Isagi Y."/>
            <person name="Lee S.L."/>
            <person name="Shimizu K.K."/>
        </authorList>
    </citation>
    <scope>NUCLEOTIDE SEQUENCE [LARGE SCALE GENOMIC DNA]</scope>
    <source>
        <strain evidence="6">214</strain>
    </source>
</reference>
<dbReference type="InterPro" id="IPR037029">
    <property type="entry name" value="Alliinase_N_sf"/>
</dbReference>
<gene>
    <name evidence="6" type="ORF">SLEP1_g25417</name>
</gene>
<dbReference type="GO" id="GO:0016846">
    <property type="term" value="F:carbon-sulfur lyase activity"/>
    <property type="evidence" value="ECO:0007669"/>
    <property type="project" value="InterPro"/>
</dbReference>
<evidence type="ECO:0000259" key="5">
    <source>
        <dbReference type="Pfam" id="PF04864"/>
    </source>
</evidence>
<protein>
    <recommendedName>
        <fullName evidence="5">Alliinase C-terminal domain-containing protein</fullName>
    </recommendedName>
</protein>
<dbReference type="Gene3D" id="3.40.640.10">
    <property type="entry name" value="Type I PLP-dependent aspartate aminotransferase-like (Major domain)"/>
    <property type="match status" value="1"/>
</dbReference>
<dbReference type="InterPro" id="IPR006948">
    <property type="entry name" value="Alliinase_C"/>
</dbReference>
<dbReference type="AlphaFoldDB" id="A0AAV5JUF9"/>
<evidence type="ECO:0000313" key="7">
    <source>
        <dbReference type="Proteomes" id="UP001054252"/>
    </source>
</evidence>
<dbReference type="EMBL" id="BPVZ01000041">
    <property type="protein sequence ID" value="GKV14561.1"/>
    <property type="molecule type" value="Genomic_DNA"/>
</dbReference>
<comment type="caution">
    <text evidence="6">The sequence shown here is derived from an EMBL/GenBank/DDBJ whole genome shotgun (WGS) entry which is preliminary data.</text>
</comment>
<dbReference type="GO" id="GO:0006520">
    <property type="term" value="P:amino acid metabolic process"/>
    <property type="evidence" value="ECO:0007669"/>
    <property type="project" value="TreeGrafter"/>
</dbReference>
<dbReference type="InterPro" id="IPR015421">
    <property type="entry name" value="PyrdxlP-dep_Trfase_major"/>
</dbReference>
<name>A0AAV5JUF9_9ROSI</name>
<comment type="similarity">
    <text evidence="2">Belongs to the alliinase family.</text>
</comment>
<proteinExistence type="inferred from homology"/>
<keyword evidence="7" id="KW-1185">Reference proteome</keyword>
<evidence type="ECO:0000256" key="2">
    <source>
        <dbReference type="ARBA" id="ARBA00006312"/>
    </source>
</evidence>
<dbReference type="Gene3D" id="3.90.1150.10">
    <property type="entry name" value="Aspartate Aminotransferase, domain 1"/>
    <property type="match status" value="1"/>
</dbReference>
<dbReference type="Pfam" id="PF04864">
    <property type="entry name" value="Alliinase_C"/>
    <property type="match status" value="1"/>
</dbReference>
<dbReference type="PANTHER" id="PTHR43795">
    <property type="entry name" value="BIFUNCTIONAL ASPARTATE AMINOTRANSFERASE AND GLUTAMATE/ASPARTATE-PREPHENATE AMINOTRANSFERASE-RELATED"/>
    <property type="match status" value="1"/>
</dbReference>
<dbReference type="Proteomes" id="UP001054252">
    <property type="component" value="Unassembled WGS sequence"/>
</dbReference>
<accession>A0AAV5JUF9</accession>
<dbReference type="Gene3D" id="2.10.25.30">
    <property type="entry name" value="EGF-like, alliinase"/>
    <property type="match status" value="1"/>
</dbReference>
<evidence type="ECO:0000313" key="6">
    <source>
        <dbReference type="EMBL" id="GKV14561.1"/>
    </source>
</evidence>
<evidence type="ECO:0000256" key="1">
    <source>
        <dbReference type="ARBA" id="ARBA00001933"/>
    </source>
</evidence>
<dbReference type="InterPro" id="IPR050478">
    <property type="entry name" value="Ethylene_sulfur-biosynth"/>
</dbReference>
<dbReference type="SUPFAM" id="SSF53383">
    <property type="entry name" value="PLP-dependent transferases"/>
    <property type="match status" value="1"/>
</dbReference>
<keyword evidence="3" id="KW-0808">Transferase</keyword>